<proteinExistence type="predicted"/>
<gene>
    <name evidence="1" type="ORF">SO802_016982</name>
</gene>
<dbReference type="Proteomes" id="UP001459277">
    <property type="component" value="Unassembled WGS sequence"/>
</dbReference>
<dbReference type="AlphaFoldDB" id="A0AAW2D3E7"/>
<comment type="caution">
    <text evidence="1">The sequence shown here is derived from an EMBL/GenBank/DDBJ whole genome shotgun (WGS) entry which is preliminary data.</text>
</comment>
<dbReference type="EMBL" id="JAZDWU010000005">
    <property type="protein sequence ID" value="KAL0003201.1"/>
    <property type="molecule type" value="Genomic_DNA"/>
</dbReference>
<sequence>MGRKTDKFLHHQAELFDSKVVTNLLDIILTKMEKVFLTLPKVFFIYRDNEG</sequence>
<organism evidence="1 2">
    <name type="scientific">Lithocarpus litseifolius</name>
    <dbReference type="NCBI Taxonomy" id="425828"/>
    <lineage>
        <taxon>Eukaryota</taxon>
        <taxon>Viridiplantae</taxon>
        <taxon>Streptophyta</taxon>
        <taxon>Embryophyta</taxon>
        <taxon>Tracheophyta</taxon>
        <taxon>Spermatophyta</taxon>
        <taxon>Magnoliopsida</taxon>
        <taxon>eudicotyledons</taxon>
        <taxon>Gunneridae</taxon>
        <taxon>Pentapetalae</taxon>
        <taxon>rosids</taxon>
        <taxon>fabids</taxon>
        <taxon>Fagales</taxon>
        <taxon>Fagaceae</taxon>
        <taxon>Lithocarpus</taxon>
    </lineage>
</organism>
<evidence type="ECO:0000313" key="1">
    <source>
        <dbReference type="EMBL" id="KAL0003201.1"/>
    </source>
</evidence>
<accession>A0AAW2D3E7</accession>
<evidence type="ECO:0000313" key="2">
    <source>
        <dbReference type="Proteomes" id="UP001459277"/>
    </source>
</evidence>
<protein>
    <submittedName>
        <fullName evidence="1">Uncharacterized protein</fullName>
    </submittedName>
</protein>
<keyword evidence="2" id="KW-1185">Reference proteome</keyword>
<name>A0AAW2D3E7_9ROSI</name>
<reference evidence="1 2" key="1">
    <citation type="submission" date="2024-01" db="EMBL/GenBank/DDBJ databases">
        <title>A telomere-to-telomere, gap-free genome of sweet tea (Lithocarpus litseifolius).</title>
        <authorList>
            <person name="Zhou J."/>
        </authorList>
    </citation>
    <scope>NUCLEOTIDE SEQUENCE [LARGE SCALE GENOMIC DNA]</scope>
    <source>
        <strain evidence="1">Zhou-2022a</strain>
        <tissue evidence="1">Leaf</tissue>
    </source>
</reference>